<protein>
    <recommendedName>
        <fullName evidence="3">Nucleotidyl transferase AbiEii/AbiGii toxin family protein</fullName>
    </recommendedName>
</protein>
<dbReference type="STRING" id="1130798.LBLM1_05620"/>
<evidence type="ECO:0000313" key="1">
    <source>
        <dbReference type="EMBL" id="AJT50562.1"/>
    </source>
</evidence>
<dbReference type="Proteomes" id="UP000003645">
    <property type="component" value="Chromosome"/>
</dbReference>
<dbReference type="OrthoDB" id="9780929at2"/>
<dbReference type="InterPro" id="IPR014942">
    <property type="entry name" value="AbiEii"/>
</dbReference>
<gene>
    <name evidence="1" type="ORF">LBLM1_05620</name>
</gene>
<keyword evidence="2" id="KW-1185">Reference proteome</keyword>
<organism evidence="1 2">
    <name type="scientific">Limosilactobacillus mucosae LM1</name>
    <dbReference type="NCBI Taxonomy" id="1130798"/>
    <lineage>
        <taxon>Bacteria</taxon>
        <taxon>Bacillati</taxon>
        <taxon>Bacillota</taxon>
        <taxon>Bacilli</taxon>
        <taxon>Lactobacillales</taxon>
        <taxon>Lactobacillaceae</taxon>
        <taxon>Limosilactobacillus</taxon>
    </lineage>
</organism>
<accession>A0A0D4CK94</accession>
<dbReference type="EMBL" id="CP011013">
    <property type="protein sequence ID" value="AJT50562.1"/>
    <property type="molecule type" value="Genomic_DNA"/>
</dbReference>
<dbReference type="RefSeq" id="WP_006499458.1">
    <property type="nucleotide sequence ID" value="NZ_CP011013.1"/>
</dbReference>
<sequence length="358" mass="41696">MKYLSEEPSFNRLVKRTARYYDMWPDEIIKDYFMMMALKAVVKEDPNLVMKGGTSLSKAYNIIKRFSEDVDIAVSLNEKYSLSKSKLNRDKYRSVSRGLTATGLDFEAADSNFGISERRNMNVIALRLPVKLTQTSLLDYVKIEEETFSPAFPIEKRLVQSYLGRFIQEKTKGYSEVLENYPELKSFSVLVQRPERTMADKLMAIADDYLHDRLYPDAPKTAVRSRDLYDISQINKYLDSTDYDWSKFPKLFSAVRRERFLGDQKTAISADPKYNVGKLIELALQDKKLEYADDFSRNTTGLLTGRESILSFDKLLQQVSSLIRQPNFRILWMKQPEYLYATKKQDQHSLSKKKGRER</sequence>
<name>A0A0D4CK94_LIMMU</name>
<dbReference type="Pfam" id="PF08843">
    <property type="entry name" value="AbiEii"/>
    <property type="match status" value="1"/>
</dbReference>
<evidence type="ECO:0000313" key="2">
    <source>
        <dbReference type="Proteomes" id="UP000003645"/>
    </source>
</evidence>
<dbReference type="AlphaFoldDB" id="A0A0D4CK94"/>
<dbReference type="HOGENOM" id="CLU_066201_1_0_9"/>
<dbReference type="Gene3D" id="3.10.450.620">
    <property type="entry name" value="JHP933, nucleotidyltransferase-like core domain"/>
    <property type="match status" value="1"/>
</dbReference>
<dbReference type="KEGG" id="lmu:LBLM1_05620"/>
<evidence type="ECO:0008006" key="3">
    <source>
        <dbReference type="Google" id="ProtNLM"/>
    </source>
</evidence>
<proteinExistence type="predicted"/>
<reference evidence="1 2" key="1">
    <citation type="journal article" date="2012" name="J. Bacteriol.">
        <title>Genome sequence of Lactobacillus mucosae LM1, isolated from piglet feces.</title>
        <authorList>
            <person name="Lee J.H."/>
            <person name="Valeriano V.D."/>
            <person name="Shin Y.R."/>
            <person name="Chae J.P."/>
            <person name="Kim G.B."/>
            <person name="Ham J.S."/>
            <person name="Chun J."/>
            <person name="Kang D.K."/>
        </authorList>
    </citation>
    <scope>NUCLEOTIDE SEQUENCE [LARGE SCALE GENOMIC DNA]</scope>
    <source>
        <strain evidence="1 2">LM1</strain>
    </source>
</reference>